<dbReference type="AlphaFoldDB" id="A0A9D4Z6T2"/>
<comment type="similarity">
    <text evidence="2 8">Belongs to the Casparian strip membrane proteins (CASP) family.</text>
</comment>
<evidence type="ECO:0000256" key="2">
    <source>
        <dbReference type="ARBA" id="ARBA00007651"/>
    </source>
</evidence>
<sequence length="271" mass="28076">MDEGPYRGYHADDFNTVKLDAPIRGAAPVTSTFDRPPVRVGAPAASYMTSNFDEAPVRMGPMHVDSQPATGEFNAPPVRTSPMSTTPMAPAGSPMQPSSAVPLKGGSNGFSSWAGLSKEWLLGDVILRVLTLVCAVVAVGLLAGFISKIDEVNAVSLSFFSTASPTYQVAIAALGILYSGFGSVVASIGFFSGKLILGDASHLIFYIGDQVFVCLFLTAGSAGASDLTALGCSDTRICGNGSGGVSMLLIAIAFTFGNLILSSISLYKRKT</sequence>
<evidence type="ECO:0000256" key="8">
    <source>
        <dbReference type="RuleBase" id="RU361233"/>
    </source>
</evidence>
<keyword evidence="6 8" id="KW-1133">Transmembrane helix</keyword>
<keyword evidence="11" id="KW-1185">Reference proteome</keyword>
<dbReference type="EMBL" id="JABFUD020000020">
    <property type="protein sequence ID" value="KAI5064463.1"/>
    <property type="molecule type" value="Genomic_DNA"/>
</dbReference>
<dbReference type="OrthoDB" id="1998438at2759"/>
<evidence type="ECO:0000256" key="4">
    <source>
        <dbReference type="ARBA" id="ARBA00022475"/>
    </source>
</evidence>
<evidence type="ECO:0000256" key="1">
    <source>
        <dbReference type="ARBA" id="ARBA00004651"/>
    </source>
</evidence>
<comment type="subunit">
    <text evidence="3 8">Homodimer and heterodimers.</text>
</comment>
<name>A0A9D4Z6T2_ADICA</name>
<feature type="transmembrane region" description="Helical" evidence="8">
    <location>
        <begin position="125"/>
        <end position="147"/>
    </location>
</feature>
<accession>A0A9D4Z6T2</accession>
<evidence type="ECO:0000256" key="6">
    <source>
        <dbReference type="ARBA" id="ARBA00022989"/>
    </source>
</evidence>
<feature type="transmembrane region" description="Helical" evidence="8">
    <location>
        <begin position="203"/>
        <end position="224"/>
    </location>
</feature>
<keyword evidence="5 8" id="KW-0812">Transmembrane</keyword>
<gene>
    <name evidence="10" type="ORF">GOP47_0021133</name>
</gene>
<keyword evidence="7 8" id="KW-0472">Membrane</keyword>
<proteinExistence type="inferred from homology"/>
<feature type="transmembrane region" description="Helical" evidence="8">
    <location>
        <begin position="167"/>
        <end position="191"/>
    </location>
</feature>
<dbReference type="InterPro" id="IPR006702">
    <property type="entry name" value="CASP_dom"/>
</dbReference>
<dbReference type="PANTHER" id="PTHR33573">
    <property type="entry name" value="CASP-LIKE PROTEIN 4A4"/>
    <property type="match status" value="1"/>
</dbReference>
<evidence type="ECO:0000259" key="9">
    <source>
        <dbReference type="Pfam" id="PF04535"/>
    </source>
</evidence>
<feature type="transmembrane region" description="Helical" evidence="8">
    <location>
        <begin position="244"/>
        <end position="267"/>
    </location>
</feature>
<evidence type="ECO:0000313" key="11">
    <source>
        <dbReference type="Proteomes" id="UP000886520"/>
    </source>
</evidence>
<feature type="domain" description="Casparian strip membrane protein" evidence="9">
    <location>
        <begin position="122"/>
        <end position="256"/>
    </location>
</feature>
<reference evidence="10" key="1">
    <citation type="submission" date="2021-01" db="EMBL/GenBank/DDBJ databases">
        <title>Adiantum capillus-veneris genome.</title>
        <authorList>
            <person name="Fang Y."/>
            <person name="Liao Q."/>
        </authorList>
    </citation>
    <scope>NUCLEOTIDE SEQUENCE</scope>
    <source>
        <strain evidence="10">H3</strain>
        <tissue evidence="10">Leaf</tissue>
    </source>
</reference>
<evidence type="ECO:0000313" key="10">
    <source>
        <dbReference type="EMBL" id="KAI5064463.1"/>
    </source>
</evidence>
<evidence type="ECO:0000256" key="7">
    <source>
        <dbReference type="ARBA" id="ARBA00023136"/>
    </source>
</evidence>
<dbReference type="Proteomes" id="UP000886520">
    <property type="component" value="Chromosome 20"/>
</dbReference>
<dbReference type="GO" id="GO:0005886">
    <property type="term" value="C:plasma membrane"/>
    <property type="evidence" value="ECO:0007669"/>
    <property type="project" value="UniProtKB-SubCell"/>
</dbReference>
<evidence type="ECO:0000256" key="3">
    <source>
        <dbReference type="ARBA" id="ARBA00011489"/>
    </source>
</evidence>
<comment type="subcellular location">
    <subcellularLocation>
        <location evidence="1 8">Cell membrane</location>
        <topology evidence="1 8">Multi-pass membrane protein</topology>
    </subcellularLocation>
</comment>
<dbReference type="Pfam" id="PF04535">
    <property type="entry name" value="CASP_dom"/>
    <property type="match status" value="1"/>
</dbReference>
<keyword evidence="4 8" id="KW-1003">Cell membrane</keyword>
<comment type="caution">
    <text evidence="10">The sequence shown here is derived from an EMBL/GenBank/DDBJ whole genome shotgun (WGS) entry which is preliminary data.</text>
</comment>
<evidence type="ECO:0000256" key="5">
    <source>
        <dbReference type="ARBA" id="ARBA00022692"/>
    </source>
</evidence>
<organism evidence="10 11">
    <name type="scientific">Adiantum capillus-veneris</name>
    <name type="common">Maidenhair fern</name>
    <dbReference type="NCBI Taxonomy" id="13818"/>
    <lineage>
        <taxon>Eukaryota</taxon>
        <taxon>Viridiplantae</taxon>
        <taxon>Streptophyta</taxon>
        <taxon>Embryophyta</taxon>
        <taxon>Tracheophyta</taxon>
        <taxon>Polypodiopsida</taxon>
        <taxon>Polypodiidae</taxon>
        <taxon>Polypodiales</taxon>
        <taxon>Pteridineae</taxon>
        <taxon>Pteridaceae</taxon>
        <taxon>Vittarioideae</taxon>
        <taxon>Adiantum</taxon>
    </lineage>
</organism>
<protein>
    <recommendedName>
        <fullName evidence="8">CASP-like protein</fullName>
    </recommendedName>
</protein>